<feature type="region of interest" description="Disordered" evidence="2">
    <location>
        <begin position="47"/>
        <end position="75"/>
    </location>
</feature>
<dbReference type="VEuPathDB" id="CryptoDB:Cvel_24874"/>
<evidence type="ECO:0000256" key="1">
    <source>
        <dbReference type="SAM" id="Coils"/>
    </source>
</evidence>
<evidence type="ECO:0000256" key="2">
    <source>
        <dbReference type="SAM" id="MobiDB-lite"/>
    </source>
</evidence>
<proteinExistence type="predicted"/>
<name>A0A0G4H6N6_9ALVE</name>
<protein>
    <submittedName>
        <fullName evidence="3">Uncharacterized protein</fullName>
    </submittedName>
</protein>
<feature type="coiled-coil region" evidence="1">
    <location>
        <begin position="86"/>
        <end position="130"/>
    </location>
</feature>
<dbReference type="EMBL" id="CDMZ01001929">
    <property type="protein sequence ID" value="CEM39423.1"/>
    <property type="molecule type" value="Genomic_DNA"/>
</dbReference>
<organism evidence="3">
    <name type="scientific">Chromera velia CCMP2878</name>
    <dbReference type="NCBI Taxonomy" id="1169474"/>
    <lineage>
        <taxon>Eukaryota</taxon>
        <taxon>Sar</taxon>
        <taxon>Alveolata</taxon>
        <taxon>Colpodellida</taxon>
        <taxon>Chromeraceae</taxon>
        <taxon>Chromera</taxon>
    </lineage>
</organism>
<dbReference type="AlphaFoldDB" id="A0A0G4H6N6"/>
<keyword evidence="1" id="KW-0175">Coiled coil</keyword>
<reference evidence="3" key="1">
    <citation type="submission" date="2014-11" db="EMBL/GenBank/DDBJ databases">
        <authorList>
            <person name="Otto D Thomas"/>
            <person name="Naeem Raeece"/>
        </authorList>
    </citation>
    <scope>NUCLEOTIDE SEQUENCE</scope>
</reference>
<accession>A0A0G4H6N6</accession>
<sequence length="357" mass="38913">MLGPYPMLSPPLVLERGGVAGAQRPSGSRGVQAYTEQELAKIEQLEKEVAGPCSTGRPGDSQLHSGRPEEEENVSQLTGAALEEAIKKFLTKQKDAKQRKKEMKRKRKQVEQIDMEIATKQGEIASLQDRINRKKGLRGAAGGAPPAGKPVVGGVGAFELRLGGAKSEEGESRPVSSSGVTGTGVIQVAAVLAILGIAGIKPGVVATRERPDPKEPKICMSLEQILRGVPQTYVELRDRMAYIIAAYFLSQCQFAESSVILHIRRKAASVRHWTTYQALLEDFIKDMELMNQDGMIDEVGDRFVLRLITGYLPDDIGLTKSWKLGPNSVDFSSVASLIVKLQQVLWMRLRANLSGEP</sequence>
<evidence type="ECO:0000313" key="3">
    <source>
        <dbReference type="EMBL" id="CEM39423.1"/>
    </source>
</evidence>
<gene>
    <name evidence="3" type="ORF">Cvel_24874</name>
</gene>